<organism evidence="6 7">
    <name type="scientific">Brachybacterium sacelli</name>
    <dbReference type="NCBI Taxonomy" id="173364"/>
    <lineage>
        <taxon>Bacteria</taxon>
        <taxon>Bacillati</taxon>
        <taxon>Actinomycetota</taxon>
        <taxon>Actinomycetes</taxon>
        <taxon>Micrococcales</taxon>
        <taxon>Dermabacteraceae</taxon>
        <taxon>Brachybacterium</taxon>
    </lineage>
</organism>
<dbReference type="InterPro" id="IPR026530">
    <property type="entry name" value="PSRP"/>
</dbReference>
<dbReference type="HAMAP" id="MF_01062">
    <property type="entry name" value="PSRP"/>
    <property type="match status" value="1"/>
</dbReference>
<keyword evidence="2 5" id="KW-0808">Transferase</keyword>
<comment type="similarity">
    <text evidence="5">Belongs to the pyruvate, phosphate/water dikinase regulatory protein family. PSRP subfamily.</text>
</comment>
<evidence type="ECO:0000256" key="2">
    <source>
        <dbReference type="ARBA" id="ARBA00022679"/>
    </source>
</evidence>
<comment type="catalytic activity">
    <reaction evidence="5">
        <text>[pyruvate, water dikinase] + ADP = [pyruvate, water dikinase]-phosphate + AMP + H(+)</text>
        <dbReference type="Rhea" id="RHEA:46020"/>
        <dbReference type="Rhea" id="RHEA-COMP:11425"/>
        <dbReference type="Rhea" id="RHEA-COMP:11426"/>
        <dbReference type="ChEBI" id="CHEBI:15378"/>
        <dbReference type="ChEBI" id="CHEBI:43176"/>
        <dbReference type="ChEBI" id="CHEBI:68546"/>
        <dbReference type="ChEBI" id="CHEBI:456215"/>
        <dbReference type="ChEBI" id="CHEBI:456216"/>
        <dbReference type="EC" id="2.7.11.33"/>
    </reaction>
</comment>
<sequence length="275" mass="30553">MNAPLPVPVYFLSDSTGISAESMGNALLLQFPSIPFERHRIPFLRTVAEAEEVRERLDVAVDGATPPIVFLTAVDEAVREVLLRTRATVVDFVSGPLAQLEAQLGVSGDHAPARLHGVGDMSRYNRRMQAVEFTVEHDDGQSVRALEKADVILIAPSRCGKTPTSMYLALLHGLFVANYPLVDEDFEDDRLPGAIADLADRCFGLETSAQRLSEVRGERRGNSRYASLEQTRWELEGARRLYRRYAIPSVDSSATSVEEMSTRILQSLTARRPRR</sequence>
<keyword evidence="4 5" id="KW-0418">Kinase</keyword>
<comment type="caution">
    <text evidence="6">The sequence shown here is derived from an EMBL/GenBank/DDBJ whole genome shotgun (WGS) entry which is preliminary data.</text>
</comment>
<dbReference type="NCBIfam" id="NF003742">
    <property type="entry name" value="PRK05339.1"/>
    <property type="match status" value="1"/>
</dbReference>
<name>A0ABS4WZ19_9MICO</name>
<gene>
    <name evidence="6" type="ORF">JOF43_000711</name>
</gene>
<comment type="catalytic activity">
    <reaction evidence="5">
        <text>[pyruvate, water dikinase]-phosphate + phosphate + H(+) = [pyruvate, water dikinase] + diphosphate</text>
        <dbReference type="Rhea" id="RHEA:48580"/>
        <dbReference type="Rhea" id="RHEA-COMP:11425"/>
        <dbReference type="Rhea" id="RHEA-COMP:11426"/>
        <dbReference type="ChEBI" id="CHEBI:15378"/>
        <dbReference type="ChEBI" id="CHEBI:33019"/>
        <dbReference type="ChEBI" id="CHEBI:43176"/>
        <dbReference type="ChEBI" id="CHEBI:43474"/>
        <dbReference type="ChEBI" id="CHEBI:68546"/>
        <dbReference type="EC" id="2.7.4.28"/>
    </reaction>
</comment>
<reference evidence="6 7" key="1">
    <citation type="submission" date="2021-03" db="EMBL/GenBank/DDBJ databases">
        <title>Sequencing the genomes of 1000 actinobacteria strains.</title>
        <authorList>
            <person name="Klenk H.-P."/>
        </authorList>
    </citation>
    <scope>NUCLEOTIDE SEQUENCE [LARGE SCALE GENOMIC DNA]</scope>
    <source>
        <strain evidence="6 7">DSM 14566</strain>
    </source>
</reference>
<dbReference type="EC" id="2.7.11.33" evidence="5"/>
<dbReference type="EC" id="2.7.4.28" evidence="5"/>
<feature type="binding site" evidence="5">
    <location>
        <begin position="155"/>
        <end position="162"/>
    </location>
    <ligand>
        <name>ADP</name>
        <dbReference type="ChEBI" id="CHEBI:456216"/>
    </ligand>
</feature>
<dbReference type="EMBL" id="JAGIOD010000001">
    <property type="protein sequence ID" value="MBP2380754.1"/>
    <property type="molecule type" value="Genomic_DNA"/>
</dbReference>
<dbReference type="PANTHER" id="PTHR31756">
    <property type="entry name" value="PYRUVATE, PHOSPHATE DIKINASE REGULATORY PROTEIN 1, CHLOROPLASTIC"/>
    <property type="match status" value="1"/>
</dbReference>
<evidence type="ECO:0000313" key="7">
    <source>
        <dbReference type="Proteomes" id="UP001519290"/>
    </source>
</evidence>
<evidence type="ECO:0000313" key="6">
    <source>
        <dbReference type="EMBL" id="MBP2380754.1"/>
    </source>
</evidence>
<dbReference type="RefSeq" id="WP_209899179.1">
    <property type="nucleotide sequence ID" value="NZ_BAAAJW010000015.1"/>
</dbReference>
<evidence type="ECO:0000256" key="4">
    <source>
        <dbReference type="ARBA" id="ARBA00022777"/>
    </source>
</evidence>
<dbReference type="Proteomes" id="UP001519290">
    <property type="component" value="Unassembled WGS sequence"/>
</dbReference>
<keyword evidence="7" id="KW-1185">Reference proteome</keyword>
<dbReference type="InterPro" id="IPR005177">
    <property type="entry name" value="Kinase-pyrophosphorylase"/>
</dbReference>
<dbReference type="Pfam" id="PF03618">
    <property type="entry name" value="Kinase-PPPase"/>
    <property type="match status" value="1"/>
</dbReference>
<evidence type="ECO:0000256" key="1">
    <source>
        <dbReference type="ARBA" id="ARBA00022527"/>
    </source>
</evidence>
<proteinExistence type="inferred from homology"/>
<dbReference type="PANTHER" id="PTHR31756:SF3">
    <property type="entry name" value="PYRUVATE, PHOSPHATE DIKINASE REGULATORY PROTEIN 1, CHLOROPLASTIC"/>
    <property type="match status" value="1"/>
</dbReference>
<evidence type="ECO:0000256" key="3">
    <source>
        <dbReference type="ARBA" id="ARBA00022741"/>
    </source>
</evidence>
<accession>A0ABS4WZ19</accession>
<keyword evidence="3 5" id="KW-0547">Nucleotide-binding</keyword>
<comment type="function">
    <text evidence="5">Bifunctional serine/threonine kinase and phosphorylase involved in the regulation of the phosphoenolpyruvate synthase (PEPS) by catalyzing its phosphorylation/dephosphorylation.</text>
</comment>
<protein>
    <recommendedName>
        <fullName evidence="5">Putative phosphoenolpyruvate synthase regulatory protein</fullName>
        <shortName evidence="5">PEP synthase regulatory protein</shortName>
        <shortName evidence="5">PSRP</shortName>
        <ecNumber evidence="5">2.7.11.33</ecNumber>
        <ecNumber evidence="5">2.7.4.28</ecNumber>
    </recommendedName>
    <alternativeName>
        <fullName evidence="5">Pyruvate, water dikinase regulatory protein</fullName>
    </alternativeName>
</protein>
<evidence type="ECO:0000256" key="5">
    <source>
        <dbReference type="HAMAP-Rule" id="MF_01062"/>
    </source>
</evidence>
<keyword evidence="1 5" id="KW-0723">Serine/threonine-protein kinase</keyword>